<comment type="similarity">
    <text evidence="1">Belongs to the class-II aminoacyl-tRNA synthetase family. Type-1 seryl-tRNA synthetase subfamily.</text>
</comment>
<dbReference type="InterPro" id="IPR002314">
    <property type="entry name" value="aa-tRNA-synt_IIb"/>
</dbReference>
<dbReference type="InterPro" id="IPR045864">
    <property type="entry name" value="aa-tRNA-synth_II/BPL/LPL"/>
</dbReference>
<feature type="binding site" evidence="11">
    <location>
        <position position="271"/>
    </location>
    <ligand>
        <name>L-serine</name>
        <dbReference type="ChEBI" id="CHEBI:33384"/>
    </ligand>
</feature>
<dbReference type="GO" id="GO:0006434">
    <property type="term" value="P:seryl-tRNA aminoacylation"/>
    <property type="evidence" value="ECO:0007669"/>
    <property type="project" value="InterPro"/>
</dbReference>
<keyword evidence="7" id="KW-0030">Aminoacyl-tRNA synthetase</keyword>
<dbReference type="GO" id="GO:0004828">
    <property type="term" value="F:serine-tRNA ligase activity"/>
    <property type="evidence" value="ECO:0007669"/>
    <property type="project" value="UniProtKB-EC"/>
</dbReference>
<evidence type="ECO:0000256" key="8">
    <source>
        <dbReference type="ARBA" id="ARBA00031113"/>
    </source>
</evidence>
<dbReference type="Gene3D" id="1.10.287.40">
    <property type="entry name" value="Serine-tRNA synthetase, tRNA binding domain"/>
    <property type="match status" value="1"/>
</dbReference>
<dbReference type="Pfam" id="PF00587">
    <property type="entry name" value="tRNA-synt_2b"/>
    <property type="match status" value="1"/>
</dbReference>
<dbReference type="EnsemblMetazoa" id="Aqu2.1.42502_001">
    <property type="protein sequence ID" value="Aqu2.1.42502_001"/>
    <property type="gene ID" value="Aqu2.1.42502"/>
</dbReference>
<evidence type="ECO:0000256" key="5">
    <source>
        <dbReference type="ARBA" id="ARBA00022840"/>
    </source>
</evidence>
<dbReference type="PIRSF" id="PIRSF001529">
    <property type="entry name" value="Ser-tRNA-synth_IIa"/>
    <property type="match status" value="1"/>
</dbReference>
<evidence type="ECO:0000256" key="2">
    <source>
        <dbReference type="ARBA" id="ARBA00012840"/>
    </source>
</evidence>
<proteinExistence type="inferred from homology"/>
<evidence type="ECO:0000313" key="14">
    <source>
        <dbReference type="EnsemblMetazoa" id="Aqu2.1.42502_001"/>
    </source>
</evidence>
<dbReference type="InterPro" id="IPR006195">
    <property type="entry name" value="aa-tRNA-synth_II"/>
</dbReference>
<evidence type="ECO:0000256" key="9">
    <source>
        <dbReference type="ARBA" id="ARBA00047929"/>
    </source>
</evidence>
<feature type="site" description="Important for serine binding" evidence="11">
    <location>
        <position position="429"/>
    </location>
</feature>
<dbReference type="OrthoDB" id="10264585at2759"/>
<dbReference type="InterPro" id="IPR002317">
    <property type="entry name" value="Ser-tRNA-ligase_type_1"/>
</dbReference>
<dbReference type="NCBIfam" id="TIGR00414">
    <property type="entry name" value="serS"/>
    <property type="match status" value="1"/>
</dbReference>
<dbReference type="PANTHER" id="PTHR11778">
    <property type="entry name" value="SERYL-TRNA SYNTHETASE"/>
    <property type="match status" value="1"/>
</dbReference>
<dbReference type="InterPro" id="IPR033729">
    <property type="entry name" value="SerRS_core"/>
</dbReference>
<dbReference type="InParanoid" id="A0A1X7VQZ6"/>
<dbReference type="SUPFAM" id="SSF55681">
    <property type="entry name" value="Class II aaRS and biotin synthetases"/>
    <property type="match status" value="1"/>
</dbReference>
<feature type="binding site" evidence="11">
    <location>
        <position position="427"/>
    </location>
    <ligand>
        <name>L-serine</name>
        <dbReference type="ChEBI" id="CHEBI:33384"/>
    </ligand>
</feature>
<dbReference type="SUPFAM" id="SSF46589">
    <property type="entry name" value="tRNA-binding arm"/>
    <property type="match status" value="1"/>
</dbReference>
<evidence type="ECO:0000256" key="11">
    <source>
        <dbReference type="PIRSR" id="PIRSR001529-1"/>
    </source>
</evidence>
<dbReference type="PRINTS" id="PR00981">
    <property type="entry name" value="TRNASYNTHSER"/>
</dbReference>
<evidence type="ECO:0000256" key="3">
    <source>
        <dbReference type="ARBA" id="ARBA00022598"/>
    </source>
</evidence>
<dbReference type="AlphaFoldDB" id="A0A1X7VQZ6"/>
<evidence type="ECO:0000256" key="4">
    <source>
        <dbReference type="ARBA" id="ARBA00022741"/>
    </source>
</evidence>
<dbReference type="eggNOG" id="KOG2509">
    <property type="taxonomic scope" value="Eukaryota"/>
</dbReference>
<feature type="binding site" evidence="12">
    <location>
        <begin position="391"/>
        <end position="394"/>
    </location>
    <ligand>
        <name>ATP</name>
        <dbReference type="ChEBI" id="CHEBI:30616"/>
    </ligand>
</feature>
<dbReference type="InterPro" id="IPR042103">
    <property type="entry name" value="SerRS_1_N_sf"/>
</dbReference>
<dbReference type="InterPro" id="IPR010978">
    <property type="entry name" value="tRNA-bd_arm"/>
</dbReference>
<evidence type="ECO:0000256" key="12">
    <source>
        <dbReference type="PIRSR" id="PIRSR001529-2"/>
    </source>
</evidence>
<evidence type="ECO:0000259" key="13">
    <source>
        <dbReference type="PROSITE" id="PS50862"/>
    </source>
</evidence>
<evidence type="ECO:0000256" key="1">
    <source>
        <dbReference type="ARBA" id="ARBA00010728"/>
    </source>
</evidence>
<dbReference type="EC" id="6.1.1.11" evidence="2"/>
<evidence type="ECO:0000256" key="10">
    <source>
        <dbReference type="ARBA" id="ARBA00048823"/>
    </source>
</evidence>
<evidence type="ECO:0000256" key="6">
    <source>
        <dbReference type="ARBA" id="ARBA00022917"/>
    </source>
</evidence>
<evidence type="ECO:0000256" key="7">
    <source>
        <dbReference type="ARBA" id="ARBA00023146"/>
    </source>
</evidence>
<feature type="binding site" evidence="12">
    <location>
        <begin position="302"/>
        <end position="304"/>
    </location>
    <ligand>
        <name>ATP</name>
        <dbReference type="ChEBI" id="CHEBI:30616"/>
    </ligand>
</feature>
<keyword evidence="3" id="KW-0436">Ligase</keyword>
<dbReference type="CDD" id="cd00770">
    <property type="entry name" value="SerRS_core"/>
    <property type="match status" value="1"/>
</dbReference>
<feature type="binding site" evidence="12">
    <location>
        <begin position="318"/>
        <end position="321"/>
    </location>
    <ligand>
        <name>ATP</name>
        <dbReference type="ChEBI" id="CHEBI:30616"/>
    </ligand>
</feature>
<dbReference type="FunFam" id="1.10.287.40:FF:000002">
    <property type="entry name" value="Serine--tRNA ligase, cytoplasmic"/>
    <property type="match status" value="1"/>
</dbReference>
<feature type="binding site" evidence="11">
    <location>
        <position position="302"/>
    </location>
    <ligand>
        <name>L-serine</name>
        <dbReference type="ChEBI" id="CHEBI:33384"/>
    </ligand>
</feature>
<dbReference type="PROSITE" id="PS50862">
    <property type="entry name" value="AA_TRNA_LIGASE_II"/>
    <property type="match status" value="1"/>
</dbReference>
<feature type="binding site" evidence="11">
    <location>
        <position position="325"/>
    </location>
    <ligand>
        <name>L-serine</name>
        <dbReference type="ChEBI" id="CHEBI:33384"/>
    </ligand>
</feature>
<sequence>MPLDLLLFRADQGGNPDLMRDMQKKRFKDVIHVDKVVEMDTQWRKLRFESDNWNKLKNHCSKTIGEKMKKKEPIGESADVPESLVTKLDSITPDEIKSLTVTQIKRLQQLIEEASDKNSTKRKELEETRSFHLAQIGNSLHPSVPISDNEDNNRVERTFGDASIRKKYSHMDLVVMVDGVDMQRGTTVAGNRCYYLKGPLVFLEQALIQFALSTLSEKSFVPLYTPFFMKKEVMQEVAHLSDYEEMLYKVIGKSSEIVDDSNVEEKYLIATSEQPIAAFHRGDWLDPQTLPLKYAGLSSCFRQEVDSHGRDTRGIFRVHQFQKVEQFCLTSPHDDVSWKMFDEMISNAEFFYQQLGIPYRVVNIVSGELNLAAAMKYDLEGLFPGSGAYRELVSCSNCLDYQVRRLQVRFGLTKKMNAQADYVHMLNATMCATTRTICAILENNQTEEGVVVPEILRQYMPPGIFCHFKKCLSGIYLFLAYKEFIKFVQAAPIHEPITKKQENQMAGMEKDNEAQS</sequence>
<keyword evidence="5 12" id="KW-0067">ATP-binding</keyword>
<keyword evidence="6" id="KW-0648">Protein biosynthesis</keyword>
<name>A0A1X7VQZ6_AMPQE</name>
<comment type="catalytic activity">
    <reaction evidence="10">
        <text>tRNA(Ser) + L-serine + ATP = L-seryl-tRNA(Ser) + AMP + diphosphate + H(+)</text>
        <dbReference type="Rhea" id="RHEA:12292"/>
        <dbReference type="Rhea" id="RHEA-COMP:9669"/>
        <dbReference type="Rhea" id="RHEA-COMP:9703"/>
        <dbReference type="ChEBI" id="CHEBI:15378"/>
        <dbReference type="ChEBI" id="CHEBI:30616"/>
        <dbReference type="ChEBI" id="CHEBI:33019"/>
        <dbReference type="ChEBI" id="CHEBI:33384"/>
        <dbReference type="ChEBI" id="CHEBI:78442"/>
        <dbReference type="ChEBI" id="CHEBI:78533"/>
        <dbReference type="ChEBI" id="CHEBI:456215"/>
        <dbReference type="EC" id="6.1.1.11"/>
    </reaction>
</comment>
<organism evidence="14">
    <name type="scientific">Amphimedon queenslandica</name>
    <name type="common">Sponge</name>
    <dbReference type="NCBI Taxonomy" id="400682"/>
    <lineage>
        <taxon>Eukaryota</taxon>
        <taxon>Metazoa</taxon>
        <taxon>Porifera</taxon>
        <taxon>Demospongiae</taxon>
        <taxon>Heteroscleromorpha</taxon>
        <taxon>Haplosclerida</taxon>
        <taxon>Niphatidae</taxon>
        <taxon>Amphimedon</taxon>
    </lineage>
</organism>
<dbReference type="Gene3D" id="3.30.930.10">
    <property type="entry name" value="Bira Bifunctional Protein, Domain 2"/>
    <property type="match status" value="1"/>
</dbReference>
<reference evidence="14" key="1">
    <citation type="submission" date="2017-05" db="UniProtKB">
        <authorList>
            <consortium name="EnsemblMetazoa"/>
        </authorList>
    </citation>
    <scope>IDENTIFICATION</scope>
</reference>
<dbReference type="Pfam" id="PF02403">
    <property type="entry name" value="Seryl_tRNA_N"/>
    <property type="match status" value="1"/>
</dbReference>
<feature type="domain" description="Aminoacyl-transfer RNA synthetases class-II family profile" evidence="13">
    <location>
        <begin position="203"/>
        <end position="453"/>
    </location>
</feature>
<protein>
    <recommendedName>
        <fullName evidence="2">serine--tRNA ligase</fullName>
        <ecNumber evidence="2">6.1.1.11</ecNumber>
    </recommendedName>
    <alternativeName>
        <fullName evidence="8">Seryl-tRNA synthetase</fullName>
    </alternativeName>
</protein>
<dbReference type="GO" id="GO:0005524">
    <property type="term" value="F:ATP binding"/>
    <property type="evidence" value="ECO:0007669"/>
    <property type="project" value="UniProtKB-KW"/>
</dbReference>
<comment type="catalytic activity">
    <reaction evidence="9">
        <text>tRNA(Sec) + L-serine + ATP = L-seryl-tRNA(Sec) + AMP + diphosphate + H(+)</text>
        <dbReference type="Rhea" id="RHEA:42580"/>
        <dbReference type="Rhea" id="RHEA-COMP:9742"/>
        <dbReference type="Rhea" id="RHEA-COMP:10128"/>
        <dbReference type="ChEBI" id="CHEBI:15378"/>
        <dbReference type="ChEBI" id="CHEBI:30616"/>
        <dbReference type="ChEBI" id="CHEBI:33019"/>
        <dbReference type="ChEBI" id="CHEBI:33384"/>
        <dbReference type="ChEBI" id="CHEBI:78442"/>
        <dbReference type="ChEBI" id="CHEBI:78533"/>
        <dbReference type="ChEBI" id="CHEBI:456215"/>
        <dbReference type="EC" id="6.1.1.11"/>
    </reaction>
</comment>
<dbReference type="InterPro" id="IPR015866">
    <property type="entry name" value="Ser-tRNA-synth_1_N"/>
</dbReference>
<keyword evidence="4" id="KW-0547">Nucleotide-binding</keyword>
<dbReference type="STRING" id="400682.A0A1X7VQZ6"/>
<accession>A0A1X7VQZ6</accession>